<dbReference type="Proteomes" id="UP001233999">
    <property type="component" value="Unassembled WGS sequence"/>
</dbReference>
<evidence type="ECO:0000259" key="2">
    <source>
        <dbReference type="PROSITE" id="PS50052"/>
    </source>
</evidence>
<feature type="coiled-coil region" evidence="1">
    <location>
        <begin position="316"/>
        <end position="343"/>
    </location>
</feature>
<dbReference type="GO" id="GO:0004385">
    <property type="term" value="F:GMP kinase activity"/>
    <property type="evidence" value="ECO:0007669"/>
    <property type="project" value="TreeGrafter"/>
</dbReference>
<keyword evidence="4" id="KW-1185">Reference proteome</keyword>
<evidence type="ECO:0000313" key="3">
    <source>
        <dbReference type="EMBL" id="KAJ9582018.1"/>
    </source>
</evidence>
<reference evidence="3" key="1">
    <citation type="journal article" date="2023" name="IScience">
        <title>Live-bearing cockroach genome reveals convergent evolutionary mechanisms linked to viviparity in insects and beyond.</title>
        <authorList>
            <person name="Fouks B."/>
            <person name="Harrison M.C."/>
            <person name="Mikhailova A.A."/>
            <person name="Marchal E."/>
            <person name="English S."/>
            <person name="Carruthers M."/>
            <person name="Jennings E.C."/>
            <person name="Chiamaka E.L."/>
            <person name="Frigard R.A."/>
            <person name="Pippel M."/>
            <person name="Attardo G.M."/>
            <person name="Benoit J.B."/>
            <person name="Bornberg-Bauer E."/>
            <person name="Tobe S.S."/>
        </authorList>
    </citation>
    <scope>NUCLEOTIDE SEQUENCE</scope>
    <source>
        <strain evidence="3">Stay&amp;Tobe</strain>
    </source>
</reference>
<dbReference type="GO" id="GO:0005829">
    <property type="term" value="C:cytosol"/>
    <property type="evidence" value="ECO:0007669"/>
    <property type="project" value="TreeGrafter"/>
</dbReference>
<proteinExistence type="predicted"/>
<reference evidence="3" key="2">
    <citation type="submission" date="2023-05" db="EMBL/GenBank/DDBJ databases">
        <authorList>
            <person name="Fouks B."/>
        </authorList>
    </citation>
    <scope>NUCLEOTIDE SEQUENCE</scope>
    <source>
        <strain evidence="3">Stay&amp;Tobe</strain>
        <tissue evidence="3">Testes</tissue>
    </source>
</reference>
<keyword evidence="1" id="KW-0175">Coiled coil</keyword>
<comment type="caution">
    <text evidence="3">The sequence shown here is derived from an EMBL/GenBank/DDBJ whole genome shotgun (WGS) entry which is preliminary data.</text>
</comment>
<name>A0AAD7ZK37_DIPPU</name>
<sequence>MTKIAEEFTDKVYVGIHHSTLNTRFRGRRNDYCYHVSQQEFNDMCQRGEFLSTAEYLGNSYGFSRKEFAKAVKMNCICITNMWLPEALTLHASGIHSCLILTITDDESLHSVRLAEDYEDRRLSVFIPGGVKVLPMMVKGNEKAVEVKNSNIEMKQGYEVKNSKDVELQEINEIEEENLSEEKLGIVDEICKRTCEIGKQNIPSSYELRKEASRVSEQTLDSQMETIIEQILNEETEKLREHNLHNQNVRTGKKIVGYNLEIGNIQSNDQNMISENTFIGQDLKHIENSKICSVDSKSEFSAGNADSERKLNSGSMDLYKKSEEKLENNNEKISKNLEGINYKVNKPIVGTMEVKKKQNNINKCCESEQSIDVLSGIVEENESTISNTDIEKAPSAPTFYPMNNTILKSEPYLSHEDKETELYEDLSFISKTSQSERTISTPESSSQFFPDFLTTMGEKRKEKIVRMGLQYRNAYFRIHQQNPGFFEFVIYTDNLDGAACHLKNFLKHYIYHPKKFPIFSPERDPSYNEIVLAKINKFTEDLNRFKSVMAQQHYEILKPLNKKM</sequence>
<evidence type="ECO:0000256" key="1">
    <source>
        <dbReference type="SAM" id="Coils"/>
    </source>
</evidence>
<evidence type="ECO:0000313" key="4">
    <source>
        <dbReference type="Proteomes" id="UP001233999"/>
    </source>
</evidence>
<dbReference type="InterPro" id="IPR008144">
    <property type="entry name" value="Guanylate_kin-like_dom"/>
</dbReference>
<protein>
    <recommendedName>
        <fullName evidence="2">Guanylate kinase-like domain-containing protein</fullName>
    </recommendedName>
</protein>
<accession>A0AAD7ZK37</accession>
<feature type="domain" description="Guanylate kinase-like" evidence="2">
    <location>
        <begin position="1"/>
        <end position="187"/>
    </location>
</feature>
<dbReference type="EMBL" id="JASPKZ010007831">
    <property type="protein sequence ID" value="KAJ9582018.1"/>
    <property type="molecule type" value="Genomic_DNA"/>
</dbReference>
<dbReference type="PANTHER" id="PTHR23117:SF18">
    <property type="entry name" value="LEUCINE-RICH REPEAT AND GUANYLATE KINASE DOMAIN-CONTAINING PROTEIN"/>
    <property type="match status" value="1"/>
</dbReference>
<dbReference type="AlphaFoldDB" id="A0AAD7ZK37"/>
<dbReference type="Gene3D" id="3.40.50.300">
    <property type="entry name" value="P-loop containing nucleotide triphosphate hydrolases"/>
    <property type="match status" value="1"/>
</dbReference>
<dbReference type="SUPFAM" id="SSF52540">
    <property type="entry name" value="P-loop containing nucleoside triphosphate hydrolases"/>
    <property type="match status" value="1"/>
</dbReference>
<dbReference type="InterPro" id="IPR027417">
    <property type="entry name" value="P-loop_NTPase"/>
</dbReference>
<dbReference type="PROSITE" id="PS50052">
    <property type="entry name" value="GUANYLATE_KINASE_2"/>
    <property type="match status" value="1"/>
</dbReference>
<organism evidence="3 4">
    <name type="scientific">Diploptera punctata</name>
    <name type="common">Pacific beetle cockroach</name>
    <dbReference type="NCBI Taxonomy" id="6984"/>
    <lineage>
        <taxon>Eukaryota</taxon>
        <taxon>Metazoa</taxon>
        <taxon>Ecdysozoa</taxon>
        <taxon>Arthropoda</taxon>
        <taxon>Hexapoda</taxon>
        <taxon>Insecta</taxon>
        <taxon>Pterygota</taxon>
        <taxon>Neoptera</taxon>
        <taxon>Polyneoptera</taxon>
        <taxon>Dictyoptera</taxon>
        <taxon>Blattodea</taxon>
        <taxon>Blaberoidea</taxon>
        <taxon>Blaberidae</taxon>
        <taxon>Diplopterinae</taxon>
        <taxon>Diploptera</taxon>
    </lineage>
</organism>
<dbReference type="PANTHER" id="PTHR23117">
    <property type="entry name" value="GUANYLATE KINASE-RELATED"/>
    <property type="match status" value="1"/>
</dbReference>
<gene>
    <name evidence="3" type="ORF">L9F63_003601</name>
</gene>